<dbReference type="RefSeq" id="WP_092469125.1">
    <property type="nucleotide sequence ID" value="NZ_FNCZ01000006.1"/>
</dbReference>
<dbReference type="AlphaFoldDB" id="A0A1G8H4S0"/>
<dbReference type="OrthoDB" id="796799at2"/>
<dbReference type="Proteomes" id="UP000199492">
    <property type="component" value="Unassembled WGS sequence"/>
</dbReference>
<name>A0A1G8H4S0_9FLAO</name>
<accession>A0A1G8H4S0</accession>
<keyword evidence="2" id="KW-1185">Reference proteome</keyword>
<proteinExistence type="predicted"/>
<protein>
    <submittedName>
        <fullName evidence="1">Uncharacterized protein</fullName>
    </submittedName>
</protein>
<organism evidence="1 2">
    <name type="scientific">Winogradskyella thalassocola</name>
    <dbReference type="NCBI Taxonomy" id="262004"/>
    <lineage>
        <taxon>Bacteria</taxon>
        <taxon>Pseudomonadati</taxon>
        <taxon>Bacteroidota</taxon>
        <taxon>Flavobacteriia</taxon>
        <taxon>Flavobacteriales</taxon>
        <taxon>Flavobacteriaceae</taxon>
        <taxon>Winogradskyella</taxon>
    </lineage>
</organism>
<evidence type="ECO:0000313" key="1">
    <source>
        <dbReference type="EMBL" id="SDI01652.1"/>
    </source>
</evidence>
<gene>
    <name evidence="1" type="ORF">SAMN04489796_106130</name>
</gene>
<sequence>MEEIKILFFVVGTFFGVHQSNIISEKTTVTINPEEKTIVIVQENLMTFIKTESDSLNIQNELSIIVHPNHSWRPELENFPIKEKTFYKSDDKKSLNLKLSLTYSTLKDLKVFGIEKNNNGKFSMMNFPKSHTTSTDGTLEEPYWNFEDDKPFTFTEEPLTDLPEAFQKLKKNLLPFWLALK</sequence>
<evidence type="ECO:0000313" key="2">
    <source>
        <dbReference type="Proteomes" id="UP000199492"/>
    </source>
</evidence>
<dbReference type="EMBL" id="FNCZ01000006">
    <property type="protein sequence ID" value="SDI01652.1"/>
    <property type="molecule type" value="Genomic_DNA"/>
</dbReference>
<reference evidence="2" key="1">
    <citation type="submission" date="2016-10" db="EMBL/GenBank/DDBJ databases">
        <authorList>
            <person name="Varghese N."/>
            <person name="Submissions S."/>
        </authorList>
    </citation>
    <scope>NUCLEOTIDE SEQUENCE [LARGE SCALE GENOMIC DNA]</scope>
    <source>
        <strain evidence="2">DSM 15363</strain>
    </source>
</reference>